<organism evidence="1">
    <name type="scientific">Hexamita inflata</name>
    <dbReference type="NCBI Taxonomy" id="28002"/>
    <lineage>
        <taxon>Eukaryota</taxon>
        <taxon>Metamonada</taxon>
        <taxon>Diplomonadida</taxon>
        <taxon>Hexamitidae</taxon>
        <taxon>Hexamitinae</taxon>
        <taxon>Hexamita</taxon>
    </lineage>
</organism>
<name>A0AA86QBE5_9EUKA</name>
<gene>
    <name evidence="1" type="ORF">HINF_LOCUS37494</name>
    <name evidence="2" type="ORF">HINF_LOCUS45535</name>
</gene>
<proteinExistence type="predicted"/>
<evidence type="ECO:0000313" key="2">
    <source>
        <dbReference type="EMBL" id="CAL6053679.1"/>
    </source>
</evidence>
<reference evidence="1" key="1">
    <citation type="submission" date="2023-06" db="EMBL/GenBank/DDBJ databases">
        <authorList>
            <person name="Kurt Z."/>
        </authorList>
    </citation>
    <scope>NUCLEOTIDE SEQUENCE</scope>
</reference>
<dbReference type="EMBL" id="CATOUU010000805">
    <property type="protein sequence ID" value="CAI9949849.1"/>
    <property type="molecule type" value="Genomic_DNA"/>
</dbReference>
<dbReference type="EMBL" id="CAXDID020000198">
    <property type="protein sequence ID" value="CAL6053679.1"/>
    <property type="molecule type" value="Genomic_DNA"/>
</dbReference>
<keyword evidence="3" id="KW-1185">Reference proteome</keyword>
<evidence type="ECO:0000313" key="3">
    <source>
        <dbReference type="Proteomes" id="UP001642409"/>
    </source>
</evidence>
<dbReference type="Proteomes" id="UP001642409">
    <property type="component" value="Unassembled WGS sequence"/>
</dbReference>
<protein>
    <submittedName>
        <fullName evidence="2">Hypothetical_protein</fullName>
    </submittedName>
</protein>
<dbReference type="AlphaFoldDB" id="A0AA86QBE5"/>
<sequence>MQQIRQNDNICGSEFQPIQLILELRKLDEVQLKQTLHMLNKICIIKIKCKQISKCLIKLQVVQQIVDVCCTKKATNSLKNKITQLLNSMEYAAREISPRDVVISGSQQLIELNTMDQQI</sequence>
<evidence type="ECO:0000313" key="1">
    <source>
        <dbReference type="EMBL" id="CAI9949849.1"/>
    </source>
</evidence>
<reference evidence="2 3" key="2">
    <citation type="submission" date="2024-07" db="EMBL/GenBank/DDBJ databases">
        <authorList>
            <person name="Akdeniz Z."/>
        </authorList>
    </citation>
    <scope>NUCLEOTIDE SEQUENCE [LARGE SCALE GENOMIC DNA]</scope>
</reference>
<comment type="caution">
    <text evidence="1">The sequence shown here is derived from an EMBL/GenBank/DDBJ whole genome shotgun (WGS) entry which is preliminary data.</text>
</comment>
<accession>A0AA86QBE5</accession>